<dbReference type="Pfam" id="PF17919">
    <property type="entry name" value="RT_RNaseH_2"/>
    <property type="match status" value="1"/>
</dbReference>
<gene>
    <name evidence="5" type="ORF">BOX15_Mlig002146g53</name>
</gene>
<dbReference type="SUPFAM" id="SSF53098">
    <property type="entry name" value="Ribonuclease H-like"/>
    <property type="match status" value="1"/>
</dbReference>
<dbReference type="InterPro" id="IPR036397">
    <property type="entry name" value="RNaseH_sf"/>
</dbReference>
<evidence type="ECO:0000313" key="6">
    <source>
        <dbReference type="Proteomes" id="UP000215902"/>
    </source>
</evidence>
<feature type="domain" description="Reverse transcriptase" evidence="3">
    <location>
        <begin position="1"/>
        <end position="181"/>
    </location>
</feature>
<dbReference type="InterPro" id="IPR041577">
    <property type="entry name" value="RT_RNaseH_2"/>
</dbReference>
<accession>A0A267FMQ5</accession>
<dbReference type="InterPro" id="IPR050951">
    <property type="entry name" value="Retrovirus_Pol_polyprotein"/>
</dbReference>
<dbReference type="Gene3D" id="1.10.340.70">
    <property type="match status" value="1"/>
</dbReference>
<dbReference type="GO" id="GO:0003824">
    <property type="term" value="F:catalytic activity"/>
    <property type="evidence" value="ECO:0007669"/>
    <property type="project" value="UniProtKB-KW"/>
</dbReference>
<dbReference type="InterPro" id="IPR012337">
    <property type="entry name" value="RNaseH-like_sf"/>
</dbReference>
<dbReference type="PANTHER" id="PTHR37984">
    <property type="entry name" value="PROTEIN CBG26694"/>
    <property type="match status" value="1"/>
</dbReference>
<evidence type="ECO:0000256" key="1">
    <source>
        <dbReference type="ARBA" id="ARBA00023268"/>
    </source>
</evidence>
<evidence type="ECO:0000256" key="2">
    <source>
        <dbReference type="SAM" id="MobiDB-lite"/>
    </source>
</evidence>
<proteinExistence type="predicted"/>
<dbReference type="GO" id="GO:0015074">
    <property type="term" value="P:DNA integration"/>
    <property type="evidence" value="ECO:0007669"/>
    <property type="project" value="InterPro"/>
</dbReference>
<evidence type="ECO:0008006" key="7">
    <source>
        <dbReference type="Google" id="ProtNLM"/>
    </source>
</evidence>
<dbReference type="Gene3D" id="3.30.70.270">
    <property type="match status" value="2"/>
</dbReference>
<evidence type="ECO:0000259" key="3">
    <source>
        <dbReference type="PROSITE" id="PS50878"/>
    </source>
</evidence>
<evidence type="ECO:0000259" key="4">
    <source>
        <dbReference type="PROSITE" id="PS50994"/>
    </source>
</evidence>
<dbReference type="CDD" id="cd01647">
    <property type="entry name" value="RT_LTR"/>
    <property type="match status" value="1"/>
</dbReference>
<dbReference type="GO" id="GO:0003676">
    <property type="term" value="F:nucleic acid binding"/>
    <property type="evidence" value="ECO:0007669"/>
    <property type="project" value="InterPro"/>
</dbReference>
<reference evidence="5 6" key="1">
    <citation type="submission" date="2017-06" db="EMBL/GenBank/DDBJ databases">
        <title>A platform for efficient transgenesis in Macrostomum lignano, a flatworm model organism for stem cell research.</title>
        <authorList>
            <person name="Berezikov E."/>
        </authorList>
    </citation>
    <scope>NUCLEOTIDE SEQUENCE [LARGE SCALE GENOMIC DNA]</scope>
    <source>
        <strain evidence="5">DV1</strain>
        <tissue evidence="5">Whole organism</tissue>
    </source>
</reference>
<keyword evidence="1" id="KW-0511">Multifunctional enzyme</keyword>
<evidence type="ECO:0000313" key="5">
    <source>
        <dbReference type="EMBL" id="PAA74262.1"/>
    </source>
</evidence>
<dbReference type="OrthoDB" id="116078at2759"/>
<organism evidence="5 6">
    <name type="scientific">Macrostomum lignano</name>
    <dbReference type="NCBI Taxonomy" id="282301"/>
    <lineage>
        <taxon>Eukaryota</taxon>
        <taxon>Metazoa</taxon>
        <taxon>Spiralia</taxon>
        <taxon>Lophotrochozoa</taxon>
        <taxon>Platyhelminthes</taxon>
        <taxon>Rhabditophora</taxon>
        <taxon>Macrostomorpha</taxon>
        <taxon>Macrostomida</taxon>
        <taxon>Macrostomidae</taxon>
        <taxon>Macrostomum</taxon>
    </lineage>
</organism>
<comment type="caution">
    <text evidence="5">The sequence shown here is derived from an EMBL/GenBank/DDBJ whole genome shotgun (WGS) entry which is preliminary data.</text>
</comment>
<dbReference type="InterPro" id="IPR054465">
    <property type="entry name" value="Integrase_p58-like_C"/>
</dbReference>
<dbReference type="Pfam" id="PF22938">
    <property type="entry name" value="Integrase_p58_C"/>
    <property type="match status" value="1"/>
</dbReference>
<dbReference type="InterPro" id="IPR000477">
    <property type="entry name" value="RT_dom"/>
</dbReference>
<dbReference type="PROSITE" id="PS50994">
    <property type="entry name" value="INTEGRASE"/>
    <property type="match status" value="1"/>
</dbReference>
<keyword evidence="6" id="KW-1185">Reference proteome</keyword>
<dbReference type="Pfam" id="PF00665">
    <property type="entry name" value="rve"/>
    <property type="match status" value="1"/>
</dbReference>
<feature type="domain" description="Integrase catalytic" evidence="4">
    <location>
        <begin position="535"/>
        <end position="694"/>
    </location>
</feature>
<feature type="region of interest" description="Disordered" evidence="2">
    <location>
        <begin position="829"/>
        <end position="906"/>
    </location>
</feature>
<dbReference type="CDD" id="cd09274">
    <property type="entry name" value="RNase_HI_RT_Ty3"/>
    <property type="match status" value="1"/>
</dbReference>
<protein>
    <recommendedName>
        <fullName evidence="7">Integrase catalytic domain-containing protein</fullName>
    </recommendedName>
</protein>
<dbReference type="Pfam" id="PF00078">
    <property type="entry name" value="RVT_1"/>
    <property type="match status" value="1"/>
</dbReference>
<dbReference type="FunFam" id="3.10.20.370:FF:000001">
    <property type="entry name" value="Retrovirus-related Pol polyprotein from transposon 17.6-like protein"/>
    <property type="match status" value="1"/>
</dbReference>
<dbReference type="Gene3D" id="3.10.20.370">
    <property type="match status" value="1"/>
</dbReference>
<dbReference type="PANTHER" id="PTHR37984:SF5">
    <property type="entry name" value="PROTEIN NYNRIN-LIKE"/>
    <property type="match status" value="1"/>
</dbReference>
<dbReference type="PROSITE" id="PS50878">
    <property type="entry name" value="RT_POL"/>
    <property type="match status" value="1"/>
</dbReference>
<dbReference type="InterPro" id="IPR001584">
    <property type="entry name" value="Integrase_cat-core"/>
</dbReference>
<dbReference type="Gene3D" id="3.10.10.10">
    <property type="entry name" value="HIV Type 1 Reverse Transcriptase, subunit A, domain 1"/>
    <property type="match status" value="1"/>
</dbReference>
<dbReference type="SUPFAM" id="SSF56672">
    <property type="entry name" value="DNA/RNA polymerases"/>
    <property type="match status" value="1"/>
</dbReference>
<dbReference type="STRING" id="282301.A0A267FMQ5"/>
<dbReference type="InterPro" id="IPR043128">
    <property type="entry name" value="Rev_trsase/Diguanyl_cyclase"/>
</dbReference>
<dbReference type="Pfam" id="PF17921">
    <property type="entry name" value="Integrase_H2C2"/>
    <property type="match status" value="1"/>
</dbReference>
<dbReference type="FunFam" id="3.30.70.270:FF:000020">
    <property type="entry name" value="Transposon Tf2-6 polyprotein-like Protein"/>
    <property type="match status" value="1"/>
</dbReference>
<dbReference type="EMBL" id="NIVC01000962">
    <property type="protein sequence ID" value="PAA74262.1"/>
    <property type="molecule type" value="Genomic_DNA"/>
</dbReference>
<dbReference type="AlphaFoldDB" id="A0A267FMQ5"/>
<sequence length="906" mass="101617">MLESGIIEPSTSPWASNLLVVRKKNGDIRLCTDWRQLNACTVKDAYPLPHLQQAMDALVGCSWFSTIDCRQGYHQVEVAEEDRYKTAFYSTRGLMQFCKMGFGMCNAPATFQRLMELVMSGLSWESVLTYIDDIIVFSRTFDEHLERLAEVFKRLRDAGLKLHKAKSAFGHRRVLYLGHLISEQGIAPDPGKVEVIRSMPSPTTNEEVKRFLGMLGFYRRFIPGFSQTARVLHDVSVKSRDFAWSSDCERAFRELKDRLTTAPVLRLPDFTKQFVLSCDSSQFAVGAVLSQLHGDAELPVAFASRTLNKAERNYSATDRELLALVWSLKHFRTYLLSVPSFRVYSDHRPLQGLLATKDPEGRLARWLSTLQQFSFELLYRPGMDNVVPDALSRVAGTRLQPRWDDSRLHEEQLQDPLLSKAFQALTEGIDSLSDSWAAQVRELLDEASVSSAGVLLVGGRPVIPGHLRPHFLQQAHSCDQSGHLGVDKTGARLSERCWWPGLRRDVENWVASCAVCLAKKSPTKPQKAPLQSTCQPTAPWQLVQIDIKGPLPRTTDGKAYILSMCDAFSKWMETAALAAIDAVTVADALLKSVVLRHGAPQVLHSDQGRQFESEVFGRLCEKLGVEKTRTSPFHPSGNGIVERGNRTLGDMLATTVAENQQDWDSKLPYVTWAYNTSVHSTIGLSPYQVLHGWPPRLDLDSWLISGDRPAADGGHHGFLRRTQENLQSAFDTVHGRLRSAQAERNRLANQDSRFVPFEEGQLVMLRNSVVKRGQTRCLSAKWKGPYRVLRRLGEVNYRIQDETGRRRRLVVHHDRLKCFVQRRASLELPAAADHQPPAADFDNDGTVAEPPGQAADPGGDAVTFWPELQADEAPEEQPAAPAEPVTVPRRSARERRPPDLYMAGFA</sequence>
<dbReference type="Gene3D" id="3.30.420.10">
    <property type="entry name" value="Ribonuclease H-like superfamily/Ribonuclease H"/>
    <property type="match status" value="1"/>
</dbReference>
<dbReference type="FunFam" id="1.10.340.70:FF:000001">
    <property type="entry name" value="Retrovirus-related Pol polyprotein from transposon gypsy-like Protein"/>
    <property type="match status" value="1"/>
</dbReference>
<dbReference type="InterPro" id="IPR041588">
    <property type="entry name" value="Integrase_H2C2"/>
</dbReference>
<dbReference type="Proteomes" id="UP000215902">
    <property type="component" value="Unassembled WGS sequence"/>
</dbReference>
<name>A0A267FMQ5_9PLAT</name>
<dbReference type="InterPro" id="IPR043502">
    <property type="entry name" value="DNA/RNA_pol_sf"/>
</dbReference>
<dbReference type="FunFam" id="3.30.420.10:FF:000032">
    <property type="entry name" value="Retrovirus-related Pol polyprotein from transposon 297-like Protein"/>
    <property type="match status" value="1"/>
</dbReference>
<feature type="compositionally biased region" description="Low complexity" evidence="2">
    <location>
        <begin position="829"/>
        <end position="840"/>
    </location>
</feature>